<keyword evidence="1" id="KW-0808">Transferase</keyword>
<keyword evidence="2" id="KW-1185">Reference proteome</keyword>
<evidence type="ECO:0000313" key="1">
    <source>
        <dbReference type="EMBL" id="KAJ4712333.1"/>
    </source>
</evidence>
<comment type="caution">
    <text evidence="1">The sequence shown here is derived from an EMBL/GenBank/DDBJ whole genome shotgun (WGS) entry which is preliminary data.</text>
</comment>
<accession>A0ACC1XLY6</accession>
<reference evidence="1 2" key="1">
    <citation type="journal article" date="2023" name="Science">
        <title>Complex scaffold remodeling in plant triterpene biosynthesis.</title>
        <authorList>
            <person name="De La Pena R."/>
            <person name="Hodgson H."/>
            <person name="Liu J.C."/>
            <person name="Stephenson M.J."/>
            <person name="Martin A.C."/>
            <person name="Owen C."/>
            <person name="Harkess A."/>
            <person name="Leebens-Mack J."/>
            <person name="Jimenez L.E."/>
            <person name="Osbourn A."/>
            <person name="Sattely E.S."/>
        </authorList>
    </citation>
    <scope>NUCLEOTIDE SEQUENCE [LARGE SCALE GENOMIC DNA]</scope>
    <source>
        <strain evidence="2">cv. JPN11</strain>
        <tissue evidence="1">Leaf</tissue>
    </source>
</reference>
<dbReference type="Proteomes" id="UP001164539">
    <property type="component" value="Chromosome 8"/>
</dbReference>
<proteinExistence type="predicted"/>
<keyword evidence="1" id="KW-0418">Kinase</keyword>
<sequence>MVSSRDLQEILAKLSSDKAKAREEGIKLLCTWLEGERSIAFCKFLGQNTAKLKPNEVPPSDTWPFIITLLIHCISLEISASKRRPPKIIFAKALRIVIQQAEDAKFSGKLWPLLSTVKTLFSHVFDVLSNVPSFQLEYGIILRHLLAVRGYCFHMRKRIYCSLVLLHMEKVELSLKEKNNSQYHQKEEVFRYILTLHSLLENPPGDFPETLREEICKGFVQILSVVRDEGKISRKLIECVNTYLLKDGPNLGCQSLEIHGAIQHFVYSCWLTTHDRGLKDALNFYARLQLNLTRGVDDGSSLVEQLLDVVYKELDQSNLPGSSVSRSDPTKDDKFGTLSSSQCALVELAAVVFYRACVNTMKAPSAEKRIRREHAAGHLKEALMQGKWLWNAAFCCLIHNYCTRISRELFMDWFEGICTSFERIMNDSNVGHAYDGLLWTLRSLQELSSVLLLPDSRMEIPLKSSFTPNEFNCGWQLIWNCLMHGLPIFSNVTTVVDAALLLLGSIISCDSINTYHVPQDVWDLQLFKQNPSMSALYFIACYFSRKGSQGDYRGILDLRKNLLRATLGCLKRKDFLILNECMVLLLPAAVYALCAGYPFANCYKWPFLSHSFLNCTKAGDDWVKIDAHEHERQLQLFECYVEVLAKINLGSSSKASSSQFHQSVRLPRQLRDPLLHETESYIVGVLLNRNSEKRPLSEVFFMCAILSNFMYGSCLTRKGEDVSSFLSEVGQYLLELLDHSVSLIEENHRNFESLSCLGSNSDFNEISSLVTSFRHFVSSPVFVKRKDEDILEAAFYDAVFQSMERVLRALVRLYEDFSVYLRNPQSQMILSDLSVSDTTLQISSPVNTDSSRIVDMELDVNEDTKNVDILTVNGEVAAGMSCSAIKWKLNMISLISSFFSVLHVTWDILFELMEKECSQEVCEKILYSLCQHPHWSSSAKVTDMVNSMDNMVEMQGERIIMLIHSSRERVSEECLIHLGDLVSKIAEFGLLDWIGRVKLIDCISDFVLLAPQIGQTMIERLLSMLQDPDYRVRFFLARRIAVLLQTWDGHEELFQDICCNFGVVLVMSSKEKLVTAREALASGPQPRPKMETVIITLMHLALHSEKIELEVVFMMCVVSAIYPCQRELVNVALDNLSRQLQYTTKWKYLEELLGSILFRWVACGVSLVALVEIRQLFFCTGDNSNLKWVAKIACDPLADLVKNHFVPIFSVSMALHCSEVSGSEMGSVVLQSSILHLAEISEIERDRLIKKHMVSIISHILSLASCASEPAVPFFSRDTIVQTIRTVVDGFLEMDDCPNSAGVVDKINIFRPDRVFMFIVEMHCKIAAAVHHRHKCCRLAGIEVLIDVLGHRAAISSTSSYLFNLIGQFIGFHALQDQCCRIISALLKAFRNNPSKVIVHVLGEQLQFLVSKLVACCIPSEANVETSRSSSSQVLSLLLQLTVHSDPSLHDYIRELEPFPEIDIFDGIRNFHKELCQVYSARDHLLKFIKRASNLPSRLLPWSLRALHKKLMMSGDFSGRNVYGRYDATSIRAWVSDFISRVGIGDPHCAVFHLPRDSSYMHISRPINHGSAAKSNFHVDSGISEEFLIALLKVLKRYLMDDSVKIVDMTSQTLRGILSTERGQRAIISFDSYERSLIEVHSKGVNMELVEKLLLDLDRKFKAHVISPEKSTVWETDGKTFEMWICPLVYSLIGCCNDVILRLCQDIVLLKSEVAELLLPSVFVNLAERKEIDVDLHKLISLQVQKYVFTESNKLIKSIRVFLNVLNELRVCHVVERLSSSVPLKRESSKYAKPSSSSSRSHSTFAKARDTIATSNAMLMSTSWDKVYWLSIDYLLVAKSAVICGSYFTAVMYVEYWCEEHYNSLTLGSPDFSHLETLPRHIEILVSAVTQINEPDSLYGIIQSHKLSSQIVTLEHEGNWSKALEYYELQVRSNTLLQMDSDSGALSSHLQPTVQSSIFTSENEMRQRKPYKGLIRSLQQIGCMHVLDMYCQGLTARECQFQYDPEFTQLQYEAAWRSGNWDFSLPYMGVNSPSSGQIIRSDQFNENLHSCLRALQEGDSDEFYGKLKHSKQELVLSVSCASEESTEYIYSTIIKFQILYHLGAAWDIRWKSSCEGIKLSPEKQKISSEPVIPTMHQLSWMETEWSSILKRTQLHMNLLEPFIAFRRVLLQILSCKDYTMQYLLQSASTLRKGSRFSQAAAALNEFKFLCTGPGEQYTTLYWLGRLEEAKLLRAQGQHEMAINLAKYISENYKSNDQAPDVYRLVGKWLAETRSSNSRTILEKYLKPAVSLAEDQKAPHKKSIERQCQTHFHLAHYADALFRSYEERLVSNEWQAAMRLRKHKTIELEALIRRLKSSTKGDKTDYSVKIQELQKQLAMDREEAEKLLDDRDNFLGLALEGYKRCLVIGDKYDVRVVFRLVWLWFSLSSRQNVINNMLSTIAEVQSCKFIPLVYQIASRMGSSKEGLGPHNFQFALVSLVKKMAIDHPYHTIFQLLALANGDRIKDKQRSRNSFVVDVDKKLAAESLLEELSSYHRDIIRQMKQMVEVYIKLAELETRREDTNKRITLPREIRSLRQLELVPVVTATVPVDRMCQYREGSFPYFKGLADTVMVMNGINAPKVVECFGSDGHKYRQLAKSGNDDLRQDAVMEQFFGLVNTFLRNHRDTWKRRLGVRTYKVVPFTPSAGVLEWVDGTLPLGDYLIGSMRNGGAHGRYGIGDWSFLRCREYMSNEKDKRKAFQAVCENFRPVMHYFFLERFLQPADWFEKRLAYTRSVAASSMVGYIVGLGDRHSMNILIDQATAEVVHIDLGVAFEQGLMLKTPERVPFRLTRDIVDGMGVTGVEGVFRRCCEKTLSVMRANKEALLTIVEVFIHDPLYKWALSPLKALQRQKETDDDLETSLEGSEHEYEGNKDAARALIRVKQKLDGYEEGEMRSEHGQVQQLIQDAIDPERLCLMFPGWGAWL</sequence>
<protein>
    <submittedName>
        <fullName evidence="1">Serine/threonine-protein kinase ATM</fullName>
    </submittedName>
</protein>
<gene>
    <name evidence="1" type="ORF">OWV82_014592</name>
</gene>
<organism evidence="1 2">
    <name type="scientific">Melia azedarach</name>
    <name type="common">Chinaberry tree</name>
    <dbReference type="NCBI Taxonomy" id="155640"/>
    <lineage>
        <taxon>Eukaryota</taxon>
        <taxon>Viridiplantae</taxon>
        <taxon>Streptophyta</taxon>
        <taxon>Embryophyta</taxon>
        <taxon>Tracheophyta</taxon>
        <taxon>Spermatophyta</taxon>
        <taxon>Magnoliopsida</taxon>
        <taxon>eudicotyledons</taxon>
        <taxon>Gunneridae</taxon>
        <taxon>Pentapetalae</taxon>
        <taxon>rosids</taxon>
        <taxon>malvids</taxon>
        <taxon>Sapindales</taxon>
        <taxon>Meliaceae</taxon>
        <taxon>Melia</taxon>
    </lineage>
</organism>
<name>A0ACC1XLY6_MELAZ</name>
<evidence type="ECO:0000313" key="2">
    <source>
        <dbReference type="Proteomes" id="UP001164539"/>
    </source>
</evidence>
<dbReference type="EMBL" id="CM051401">
    <property type="protein sequence ID" value="KAJ4712333.1"/>
    <property type="molecule type" value="Genomic_DNA"/>
</dbReference>